<sequence length="72" mass="8064">MTNPFDDDDAQFYVLTNAEGEHSLWPIFAAIPTGWTIAYGAAPRSTCLEYVETHWTDMRPNSLIAAMTPKTN</sequence>
<dbReference type="AlphaFoldDB" id="A0A285L9J3"/>
<dbReference type="InterPro" id="IPR005153">
    <property type="entry name" value="MbtH-like_dom"/>
</dbReference>
<dbReference type="STRING" id="1379680.GCA_001612615_02522"/>
<dbReference type="InterPro" id="IPR038020">
    <property type="entry name" value="MbtH-like_sf"/>
</dbReference>
<evidence type="ECO:0000313" key="2">
    <source>
        <dbReference type="EMBL" id="SNY81143.1"/>
    </source>
</evidence>
<feature type="domain" description="MbtH-like" evidence="1">
    <location>
        <begin position="3"/>
        <end position="53"/>
    </location>
</feature>
<dbReference type="RefSeq" id="WP_097245158.1">
    <property type="nucleotide sequence ID" value="NZ_OBEG01000002.1"/>
</dbReference>
<dbReference type="EMBL" id="OBEG01000002">
    <property type="protein sequence ID" value="SNY81143.1"/>
    <property type="molecule type" value="Genomic_DNA"/>
</dbReference>
<dbReference type="InterPro" id="IPR037407">
    <property type="entry name" value="MLP_fam"/>
</dbReference>
<reference evidence="2 3" key="1">
    <citation type="submission" date="2017-09" db="EMBL/GenBank/DDBJ databases">
        <authorList>
            <person name="Ehlers B."/>
            <person name="Leendertz F.H."/>
        </authorList>
    </citation>
    <scope>NUCLEOTIDE SEQUENCE [LARGE SCALE GENOMIC DNA]</scope>
    <source>
        <strain evidence="2 3">DSM 45537</strain>
    </source>
</reference>
<dbReference type="OrthoDB" id="7584480at2"/>
<evidence type="ECO:0000313" key="3">
    <source>
        <dbReference type="Proteomes" id="UP000219565"/>
    </source>
</evidence>
<dbReference type="GO" id="GO:0019290">
    <property type="term" value="P:siderophore biosynthetic process"/>
    <property type="evidence" value="ECO:0007669"/>
    <property type="project" value="TreeGrafter"/>
</dbReference>
<name>A0A285L9J3_9NOCA</name>
<dbReference type="GO" id="GO:0005829">
    <property type="term" value="C:cytosol"/>
    <property type="evidence" value="ECO:0007669"/>
    <property type="project" value="TreeGrafter"/>
</dbReference>
<evidence type="ECO:0000259" key="1">
    <source>
        <dbReference type="SMART" id="SM00923"/>
    </source>
</evidence>
<keyword evidence="3" id="KW-1185">Reference proteome</keyword>
<gene>
    <name evidence="2" type="ORF">SAMN04244553_2726</name>
</gene>
<dbReference type="Gene3D" id="3.90.820.10">
    <property type="entry name" value="Structural Genomics, Unknown Function 30-nov-00 1gh9 Mol_id"/>
    <property type="match status" value="1"/>
</dbReference>
<dbReference type="SMART" id="SM00923">
    <property type="entry name" value="MbtH"/>
    <property type="match status" value="1"/>
</dbReference>
<proteinExistence type="predicted"/>
<protein>
    <submittedName>
        <fullName evidence="2">MbtH protein</fullName>
    </submittedName>
</protein>
<dbReference type="PANTHER" id="PTHR38444:SF1">
    <property type="entry name" value="ENTEROBACTIN BIOSYNTHESIS PROTEIN YBDZ"/>
    <property type="match status" value="1"/>
</dbReference>
<dbReference type="SUPFAM" id="SSF160582">
    <property type="entry name" value="MbtH-like"/>
    <property type="match status" value="1"/>
</dbReference>
<accession>A0A285L9J3</accession>
<dbReference type="PANTHER" id="PTHR38444">
    <property type="entry name" value="ENTEROBACTIN BIOSYNTHESIS PROTEIN YBDZ"/>
    <property type="match status" value="1"/>
</dbReference>
<dbReference type="Pfam" id="PF03621">
    <property type="entry name" value="MbtH"/>
    <property type="match status" value="1"/>
</dbReference>
<organism evidence="2 3">
    <name type="scientific">Nocardia amikacinitolerans</name>
    <dbReference type="NCBI Taxonomy" id="756689"/>
    <lineage>
        <taxon>Bacteria</taxon>
        <taxon>Bacillati</taxon>
        <taxon>Actinomycetota</taxon>
        <taxon>Actinomycetes</taxon>
        <taxon>Mycobacteriales</taxon>
        <taxon>Nocardiaceae</taxon>
        <taxon>Nocardia</taxon>
    </lineage>
</organism>
<dbReference type="Proteomes" id="UP000219565">
    <property type="component" value="Unassembled WGS sequence"/>
</dbReference>